<dbReference type="KEGG" id="vg:4818415"/>
<dbReference type="GeneID" id="4818415"/>
<reference evidence="2 3" key="2">
    <citation type="journal article" date="1986" name="Appl. Environ. Microbiol.">
        <title>Cloning and Expression in Escherichia coli of the Polysaccharide Depolymerase Associated with Bacteriophage-Infected Erwinia amylovora.</title>
        <authorList>
            <person name="Vandenbergh P.A."/>
            <person name="Cole R.L."/>
        </authorList>
    </citation>
    <scope>NUCLEOTIDE SEQUENCE [LARGE SCALE GENOMIC DNA]</scope>
</reference>
<dbReference type="Gene3D" id="3.90.75.20">
    <property type="match status" value="1"/>
</dbReference>
<dbReference type="EMBL" id="EF160123">
    <property type="protein sequence ID" value="ABM63406.1"/>
    <property type="molecule type" value="Genomic_DNA"/>
</dbReference>
<protein>
    <recommendedName>
        <fullName evidence="1">NUMOD4 domain-containing protein</fullName>
    </recommendedName>
</protein>
<dbReference type="Proteomes" id="UP000001571">
    <property type="component" value="Segment"/>
</dbReference>
<gene>
    <name evidence="2" type="ORF">Era103g16</name>
</gene>
<dbReference type="OrthoDB" id="20331at10239"/>
<dbReference type="Pfam" id="PF07463">
    <property type="entry name" value="NUMOD4"/>
    <property type="match status" value="1"/>
</dbReference>
<evidence type="ECO:0000313" key="2">
    <source>
        <dbReference type="EMBL" id="ABM63406.1"/>
    </source>
</evidence>
<dbReference type="SUPFAM" id="SSF54060">
    <property type="entry name" value="His-Me finger endonucleases"/>
    <property type="match status" value="1"/>
</dbReference>
<dbReference type="InterPro" id="IPR010902">
    <property type="entry name" value="NUMOD4"/>
</dbReference>
<feature type="domain" description="NUMOD4" evidence="1">
    <location>
        <begin position="2"/>
        <end position="44"/>
    </location>
</feature>
<proteinExistence type="predicted"/>
<keyword evidence="3" id="KW-1185">Reference proteome</keyword>
<evidence type="ECO:0000259" key="1">
    <source>
        <dbReference type="Pfam" id="PF07463"/>
    </source>
</evidence>
<evidence type="ECO:0000313" key="3">
    <source>
        <dbReference type="Proteomes" id="UP000001571"/>
    </source>
</evidence>
<reference evidence="2 3" key="1">
    <citation type="journal article" date="1985" name="Appl. Environ. Microbiol.">
        <title>Partial Purification and Characterization of a Polysaccharide Depolymerase Associated with Phage-Infected Erwinia amylovora.</title>
        <authorList>
            <person name="Vandenbergh P.A."/>
            <person name="Wright A.M."/>
            <person name="Vidaver A.K."/>
        </authorList>
    </citation>
    <scope>NUCLEOTIDE SEQUENCE [LARGE SCALE GENOMIC DNA]</scope>
</reference>
<organism evidence="2 3">
    <name type="scientific">Erwinia phage Era103</name>
    <dbReference type="NCBI Taxonomy" id="418443"/>
    <lineage>
        <taxon>Viruses</taxon>
        <taxon>Duplodnaviria</taxon>
        <taxon>Heunggongvirae</taxon>
        <taxon>Uroviricota</taxon>
        <taxon>Caudoviricetes</taxon>
        <taxon>Autographivirales</taxon>
        <taxon>Autosignataviridae</taxon>
        <taxon>Molineuxvirinae</taxon>
        <taxon>Eracentumvirus</taxon>
        <taxon>Eracentumvirus era103</taxon>
    </lineage>
</organism>
<dbReference type="GO" id="GO:0016788">
    <property type="term" value="F:hydrolase activity, acting on ester bonds"/>
    <property type="evidence" value="ECO:0007669"/>
    <property type="project" value="InterPro"/>
</dbReference>
<dbReference type="InterPro" id="IPR044925">
    <property type="entry name" value="His-Me_finger_sf"/>
</dbReference>
<sequence length="44" mass="5000">MERWLPVSGYPNYEVSSKGRFRNVKSGNLLSPITVTKGYKAVRL</sequence>
<dbReference type="RefSeq" id="YP_001039647.1">
    <property type="nucleotide sequence ID" value="NC_009014.1"/>
</dbReference>
<name>A2I7Y4_9CAUD</name>
<accession>A2I7Y4</accession>